<name>A0A382JEM6_9ZZZZ</name>
<dbReference type="InterPro" id="IPR023198">
    <property type="entry name" value="PGP-like_dom2"/>
</dbReference>
<dbReference type="InterPro" id="IPR036412">
    <property type="entry name" value="HAD-like_sf"/>
</dbReference>
<feature type="non-terminal residue" evidence="1">
    <location>
        <position position="1"/>
    </location>
</feature>
<dbReference type="Gene3D" id="3.40.50.1000">
    <property type="entry name" value="HAD superfamily/HAD-like"/>
    <property type="match status" value="1"/>
</dbReference>
<dbReference type="Pfam" id="PF13419">
    <property type="entry name" value="HAD_2"/>
    <property type="match status" value="1"/>
</dbReference>
<organism evidence="1">
    <name type="scientific">marine metagenome</name>
    <dbReference type="NCBI Taxonomy" id="408172"/>
    <lineage>
        <taxon>unclassified sequences</taxon>
        <taxon>metagenomes</taxon>
        <taxon>ecological metagenomes</taxon>
    </lineage>
</organism>
<dbReference type="SFLD" id="SFLDG01129">
    <property type="entry name" value="C1.5:_HAD__Beta-PGM__Phosphata"/>
    <property type="match status" value="1"/>
</dbReference>
<protein>
    <recommendedName>
        <fullName evidence="2">Phosphoglycolate phosphatase</fullName>
    </recommendedName>
</protein>
<sequence>VESAVSGRRAIVFDLDGVVLDSEPAIRASVDDAFASIGLAPVNDVEIRSMIGPAIAIGFASVLGRRGGSVSAVTELETAYRKSYRTRGPEETRCFDGILAVLEALVIDPRVVLGVATSKPRPSTESILAALELDRFFPVIGAPELSNAAESKAEILRRVLKELRVDPGLAVSGHCMVGDRHYDV</sequence>
<proteinExistence type="predicted"/>
<dbReference type="Gene3D" id="1.10.150.240">
    <property type="entry name" value="Putative phosphatase, domain 2"/>
    <property type="match status" value="1"/>
</dbReference>
<dbReference type="PANTHER" id="PTHR43434">
    <property type="entry name" value="PHOSPHOGLYCOLATE PHOSPHATASE"/>
    <property type="match status" value="1"/>
</dbReference>
<accession>A0A382JEM6</accession>
<dbReference type="InterPro" id="IPR023214">
    <property type="entry name" value="HAD_sf"/>
</dbReference>
<gene>
    <name evidence="1" type="ORF">METZ01_LOCUS262666</name>
</gene>
<dbReference type="InterPro" id="IPR041492">
    <property type="entry name" value="HAD_2"/>
</dbReference>
<evidence type="ECO:0000313" key="1">
    <source>
        <dbReference type="EMBL" id="SVC09812.1"/>
    </source>
</evidence>
<dbReference type="GO" id="GO:0005829">
    <property type="term" value="C:cytosol"/>
    <property type="evidence" value="ECO:0007669"/>
    <property type="project" value="TreeGrafter"/>
</dbReference>
<evidence type="ECO:0008006" key="2">
    <source>
        <dbReference type="Google" id="ProtNLM"/>
    </source>
</evidence>
<dbReference type="SFLD" id="SFLDS00003">
    <property type="entry name" value="Haloacid_Dehalogenase"/>
    <property type="match status" value="1"/>
</dbReference>
<dbReference type="GO" id="GO:0004713">
    <property type="term" value="F:protein tyrosine kinase activity"/>
    <property type="evidence" value="ECO:0007669"/>
    <property type="project" value="TreeGrafter"/>
</dbReference>
<dbReference type="EMBL" id="UINC01073433">
    <property type="protein sequence ID" value="SVC09812.1"/>
    <property type="molecule type" value="Genomic_DNA"/>
</dbReference>
<dbReference type="InterPro" id="IPR050155">
    <property type="entry name" value="HAD-like_hydrolase_sf"/>
</dbReference>
<dbReference type="AlphaFoldDB" id="A0A382JEM6"/>
<reference evidence="1" key="1">
    <citation type="submission" date="2018-05" db="EMBL/GenBank/DDBJ databases">
        <authorList>
            <person name="Lanie J.A."/>
            <person name="Ng W.-L."/>
            <person name="Kazmierczak K.M."/>
            <person name="Andrzejewski T.M."/>
            <person name="Davidsen T.M."/>
            <person name="Wayne K.J."/>
            <person name="Tettelin H."/>
            <person name="Glass J.I."/>
            <person name="Rusch D."/>
            <person name="Podicherti R."/>
            <person name="Tsui H.-C.T."/>
            <person name="Winkler M.E."/>
        </authorList>
    </citation>
    <scope>NUCLEOTIDE SEQUENCE</scope>
</reference>
<feature type="non-terminal residue" evidence="1">
    <location>
        <position position="184"/>
    </location>
</feature>
<dbReference type="PANTHER" id="PTHR43434:SF20">
    <property type="entry name" value="5'-NUCLEOTIDASE"/>
    <property type="match status" value="1"/>
</dbReference>
<dbReference type="SUPFAM" id="SSF56784">
    <property type="entry name" value="HAD-like"/>
    <property type="match status" value="1"/>
</dbReference>